<name>I3CAB9_9FLAO</name>
<sequence>MDKRQLPHERIRAAAGFNEHECDARASGGVHHLR</sequence>
<dbReference type="HOGENOM" id="CLU_3374193_0_0_10"/>
<dbReference type="AlphaFoldDB" id="I3CAB9"/>
<reference evidence="1 2" key="1">
    <citation type="submission" date="2012-02" db="EMBL/GenBank/DDBJ databases">
        <title>Improved High-Quality Draft genome of Joostella marina DSM 19592.</title>
        <authorList>
            <consortium name="US DOE Joint Genome Institute (JGI-PGF)"/>
            <person name="Lucas S."/>
            <person name="Copeland A."/>
            <person name="Lapidus A."/>
            <person name="Bruce D."/>
            <person name="Goodwin L."/>
            <person name="Pitluck S."/>
            <person name="Peters L."/>
            <person name="Chertkov O."/>
            <person name="Ovchinnikova G."/>
            <person name="Kyrpides N."/>
            <person name="Mavromatis K."/>
            <person name="Detter J.C."/>
            <person name="Han C."/>
            <person name="Land M."/>
            <person name="Hauser L."/>
            <person name="Markowitz V."/>
            <person name="Cheng J.-F."/>
            <person name="Hugenholtz P."/>
            <person name="Woyke T."/>
            <person name="Wu D."/>
            <person name="Tindall B."/>
            <person name="Brambilla E."/>
            <person name="Klenk H.-P."/>
            <person name="Eisen J.A."/>
        </authorList>
    </citation>
    <scope>NUCLEOTIDE SEQUENCE [LARGE SCALE GENOMIC DNA]</scope>
    <source>
        <strain evidence="1 2">DSM 19592</strain>
    </source>
</reference>
<evidence type="ECO:0000313" key="2">
    <source>
        <dbReference type="Proteomes" id="UP000004690"/>
    </source>
</evidence>
<accession>I3CAB9</accession>
<dbReference type="EMBL" id="JH651379">
    <property type="protein sequence ID" value="EIJ40562.1"/>
    <property type="molecule type" value="Genomic_DNA"/>
</dbReference>
<protein>
    <submittedName>
        <fullName evidence="1">Uncharacterized protein</fullName>
    </submittedName>
</protein>
<proteinExistence type="predicted"/>
<organism evidence="1 2">
    <name type="scientific">Galbibacter orientalis DSM 19592</name>
    <dbReference type="NCBI Taxonomy" id="926559"/>
    <lineage>
        <taxon>Bacteria</taxon>
        <taxon>Pseudomonadati</taxon>
        <taxon>Bacteroidota</taxon>
        <taxon>Flavobacteriia</taxon>
        <taxon>Flavobacteriales</taxon>
        <taxon>Flavobacteriaceae</taxon>
        <taxon>Galbibacter</taxon>
    </lineage>
</organism>
<evidence type="ECO:0000313" key="1">
    <source>
        <dbReference type="EMBL" id="EIJ40562.1"/>
    </source>
</evidence>
<gene>
    <name evidence="1" type="ORF">JoomaDRAFT_3626</name>
</gene>
<dbReference type="Proteomes" id="UP000004690">
    <property type="component" value="Unassembled WGS sequence"/>
</dbReference>
<keyword evidence="2" id="KW-1185">Reference proteome</keyword>